<dbReference type="EMBL" id="BART01019384">
    <property type="protein sequence ID" value="GAG85492.1"/>
    <property type="molecule type" value="Genomic_DNA"/>
</dbReference>
<dbReference type="InterPro" id="IPR050486">
    <property type="entry name" value="Mannose-1P_guanyltransferase"/>
</dbReference>
<reference evidence="2" key="1">
    <citation type="journal article" date="2014" name="Front. Microbiol.">
        <title>High frequency of phylogenetically diverse reductive dehalogenase-homologous genes in deep subseafloor sedimentary metagenomes.</title>
        <authorList>
            <person name="Kawai M."/>
            <person name="Futagami T."/>
            <person name="Toyoda A."/>
            <person name="Takaki Y."/>
            <person name="Nishi S."/>
            <person name="Hori S."/>
            <person name="Arai W."/>
            <person name="Tsubouchi T."/>
            <person name="Morono Y."/>
            <person name="Uchiyama I."/>
            <person name="Ito T."/>
            <person name="Fujiyama A."/>
            <person name="Inagaki F."/>
            <person name="Takami H."/>
        </authorList>
    </citation>
    <scope>NUCLEOTIDE SEQUENCE</scope>
    <source>
        <strain evidence="2">Expedition CK06-06</strain>
    </source>
</reference>
<comment type="caution">
    <text evidence="2">The sequence shown here is derived from an EMBL/GenBank/DDBJ whole genome shotgun (WGS) entry which is preliminary data.</text>
</comment>
<feature type="domain" description="Nucleotidyl transferase" evidence="1">
    <location>
        <begin position="5"/>
        <end position="114"/>
    </location>
</feature>
<dbReference type="Gene3D" id="3.90.550.10">
    <property type="entry name" value="Spore Coat Polysaccharide Biosynthesis Protein SpsA, Chain A"/>
    <property type="match status" value="1"/>
</dbReference>
<dbReference type="InterPro" id="IPR029044">
    <property type="entry name" value="Nucleotide-diphossugar_trans"/>
</dbReference>
<dbReference type="PANTHER" id="PTHR22572">
    <property type="entry name" value="SUGAR-1-PHOSPHATE GUANYL TRANSFERASE"/>
    <property type="match status" value="1"/>
</dbReference>
<dbReference type="InterPro" id="IPR005835">
    <property type="entry name" value="NTP_transferase_dom"/>
</dbReference>
<organism evidence="2">
    <name type="scientific">marine sediment metagenome</name>
    <dbReference type="NCBI Taxonomy" id="412755"/>
    <lineage>
        <taxon>unclassified sequences</taxon>
        <taxon>metagenomes</taxon>
        <taxon>ecological metagenomes</taxon>
    </lineage>
</organism>
<name>X1BWK1_9ZZZZ</name>
<dbReference type="Pfam" id="PF00483">
    <property type="entry name" value="NTP_transferase"/>
    <property type="match status" value="1"/>
</dbReference>
<sequence length="138" mass="15475">MPWRKAVILAGGEAARLRPLAYNTPKIMAPVLNRPFFEHLIDYLKKHNITDIILAVGKLSEQVEHYFGDGSKFGVSLAYSTEDFPMGTAGAVKNAERFLDDSFIIFNGDIFTDIYLSKWKGEISSWVKMALPFSTIKG</sequence>
<dbReference type="SUPFAM" id="SSF53448">
    <property type="entry name" value="Nucleotide-diphospho-sugar transferases"/>
    <property type="match status" value="1"/>
</dbReference>
<evidence type="ECO:0000259" key="1">
    <source>
        <dbReference type="Pfam" id="PF00483"/>
    </source>
</evidence>
<proteinExistence type="predicted"/>
<evidence type="ECO:0000313" key="2">
    <source>
        <dbReference type="EMBL" id="GAG85492.1"/>
    </source>
</evidence>
<dbReference type="CDD" id="cd04181">
    <property type="entry name" value="NTP_transferase"/>
    <property type="match status" value="1"/>
</dbReference>
<accession>X1BWK1</accession>
<gene>
    <name evidence="2" type="ORF">S01H4_36291</name>
</gene>
<protein>
    <recommendedName>
        <fullName evidence="1">Nucleotidyl transferase domain-containing protein</fullName>
    </recommendedName>
</protein>
<dbReference type="AlphaFoldDB" id="X1BWK1"/>